<dbReference type="EMBL" id="NBTY01000073">
    <property type="protein sequence ID" value="OTP75489.1"/>
    <property type="molecule type" value="Genomic_DNA"/>
</dbReference>
<evidence type="ECO:0000256" key="1">
    <source>
        <dbReference type="ARBA" id="ARBA00022857"/>
    </source>
</evidence>
<keyword evidence="3" id="KW-0456">Lyase</keyword>
<dbReference type="RefSeq" id="WP_086381585.1">
    <property type="nucleotide sequence ID" value="NZ_NBTY01000073.1"/>
</dbReference>
<proteinExistence type="predicted"/>
<organism evidence="3 4">
    <name type="scientific">Caballeronia sordidicola</name>
    <name type="common">Burkholderia sordidicola</name>
    <dbReference type="NCBI Taxonomy" id="196367"/>
    <lineage>
        <taxon>Bacteria</taxon>
        <taxon>Pseudomonadati</taxon>
        <taxon>Pseudomonadota</taxon>
        <taxon>Betaproteobacteria</taxon>
        <taxon>Burkholderiales</taxon>
        <taxon>Burkholderiaceae</taxon>
        <taxon>Caballeronia</taxon>
    </lineage>
</organism>
<dbReference type="Gene3D" id="3.40.50.720">
    <property type="entry name" value="NAD(P)-binding Rossmann-like Domain"/>
    <property type="match status" value="1"/>
</dbReference>
<dbReference type="AlphaFoldDB" id="A0A242MVL9"/>
<name>A0A242MVL9_CABSO</name>
<sequence>MDPLTSALPAAFKAVQIDSFGGIGSMQYRNVPLERPAAGQVLLRVAAAGVGPWDAWIRSGNSVLPQPLPLTLGSDIAGTVVTTGEGVSGLSAGDDVFGVTNPRFTGAYAEYALADAGMIARKPSTLSFEEAASVPVIAVTAWQMLFEQARLKKGDRVLVLGGAGNVGAFAVQLARRAGAFVIASASHRDADLVMSLGADQVFDTREQSFDEYRHSVDVVIDLIGGETLDRSFETVKPGGKVVSAVAEPNAERAAAAEVSANFMLVRVNTATLIALSELLETGALKTRVGEVLPLPEARVAHEMLEGRKHAPGKIVLVP</sequence>
<dbReference type="GO" id="GO:0016491">
    <property type="term" value="F:oxidoreductase activity"/>
    <property type="evidence" value="ECO:0007669"/>
    <property type="project" value="InterPro"/>
</dbReference>
<dbReference type="Pfam" id="PF13602">
    <property type="entry name" value="ADH_zinc_N_2"/>
    <property type="match status" value="1"/>
</dbReference>
<evidence type="ECO:0000313" key="4">
    <source>
        <dbReference type="Proteomes" id="UP000194546"/>
    </source>
</evidence>
<dbReference type="Proteomes" id="UP000194546">
    <property type="component" value="Unassembled WGS sequence"/>
</dbReference>
<feature type="domain" description="Enoyl reductase (ER)" evidence="2">
    <location>
        <begin position="21"/>
        <end position="316"/>
    </location>
</feature>
<comment type="caution">
    <text evidence="3">The sequence shown here is derived from an EMBL/GenBank/DDBJ whole genome shotgun (WGS) entry which is preliminary data.</text>
</comment>
<dbReference type="SUPFAM" id="SSF50129">
    <property type="entry name" value="GroES-like"/>
    <property type="match status" value="1"/>
</dbReference>
<dbReference type="SMART" id="SM00829">
    <property type="entry name" value="PKS_ER"/>
    <property type="match status" value="1"/>
</dbReference>
<dbReference type="CDD" id="cd05289">
    <property type="entry name" value="MDR_like_2"/>
    <property type="match status" value="1"/>
</dbReference>
<evidence type="ECO:0000313" key="3">
    <source>
        <dbReference type="EMBL" id="OTP75489.1"/>
    </source>
</evidence>
<protein>
    <submittedName>
        <fullName evidence="3">Bifunctional protein: zinc-containing alcohol dehydrogenase, quinone oxidoreductase (NADPH:quinone reductase), Similar to arginate lyase</fullName>
    </submittedName>
</protein>
<dbReference type="InterPro" id="IPR036291">
    <property type="entry name" value="NAD(P)-bd_dom_sf"/>
</dbReference>
<dbReference type="PANTHER" id="PTHR44154">
    <property type="entry name" value="QUINONE OXIDOREDUCTASE"/>
    <property type="match status" value="1"/>
</dbReference>
<evidence type="ECO:0000259" key="2">
    <source>
        <dbReference type="SMART" id="SM00829"/>
    </source>
</evidence>
<dbReference type="InterPro" id="IPR051603">
    <property type="entry name" value="Zinc-ADH_QOR/CCCR"/>
</dbReference>
<dbReference type="GO" id="GO:0016829">
    <property type="term" value="F:lyase activity"/>
    <property type="evidence" value="ECO:0007669"/>
    <property type="project" value="UniProtKB-KW"/>
</dbReference>
<reference evidence="3 4" key="1">
    <citation type="submission" date="2017-03" db="EMBL/GenBank/DDBJ databases">
        <title>Genome analysis of strain PAMC 26510.</title>
        <authorList>
            <person name="Oh H.-M."/>
            <person name="Yang J.-A."/>
        </authorList>
    </citation>
    <scope>NUCLEOTIDE SEQUENCE [LARGE SCALE GENOMIC DNA]</scope>
    <source>
        <strain evidence="3 4">PAMC 26510</strain>
    </source>
</reference>
<dbReference type="Gene3D" id="3.90.180.10">
    <property type="entry name" value="Medium-chain alcohol dehydrogenases, catalytic domain"/>
    <property type="match status" value="1"/>
</dbReference>
<dbReference type="InterPro" id="IPR011032">
    <property type="entry name" value="GroES-like_sf"/>
</dbReference>
<accession>A0A242MVL9</accession>
<dbReference type="SUPFAM" id="SSF51735">
    <property type="entry name" value="NAD(P)-binding Rossmann-fold domains"/>
    <property type="match status" value="1"/>
</dbReference>
<dbReference type="Pfam" id="PF08240">
    <property type="entry name" value="ADH_N"/>
    <property type="match status" value="1"/>
</dbReference>
<dbReference type="InterPro" id="IPR013154">
    <property type="entry name" value="ADH-like_N"/>
</dbReference>
<dbReference type="InterPro" id="IPR020843">
    <property type="entry name" value="ER"/>
</dbReference>
<dbReference type="PANTHER" id="PTHR44154:SF1">
    <property type="entry name" value="QUINONE OXIDOREDUCTASE"/>
    <property type="match status" value="1"/>
</dbReference>
<keyword evidence="1" id="KW-0521">NADP</keyword>
<gene>
    <name evidence="3" type="ORF">PAMC26510_13695</name>
</gene>